<evidence type="ECO:0000256" key="1">
    <source>
        <dbReference type="SAM" id="MobiDB-lite"/>
    </source>
</evidence>
<accession>A0A367KB90</accession>
<dbReference type="GO" id="GO:0005737">
    <property type="term" value="C:cytoplasm"/>
    <property type="evidence" value="ECO:0007669"/>
    <property type="project" value="TreeGrafter"/>
</dbReference>
<dbReference type="InterPro" id="IPR035899">
    <property type="entry name" value="DBL_dom_sf"/>
</dbReference>
<proteinExistence type="predicted"/>
<dbReference type="PANTHER" id="PTHR12673:SF159">
    <property type="entry name" value="LD03170P"/>
    <property type="match status" value="1"/>
</dbReference>
<dbReference type="InterPro" id="IPR057454">
    <property type="entry name" value="Bud3_C"/>
</dbReference>
<dbReference type="EMBL" id="PJQL01000118">
    <property type="protein sequence ID" value="RCH99513.1"/>
    <property type="molecule type" value="Genomic_DNA"/>
</dbReference>
<gene>
    <name evidence="3" type="ORF">CU097_014029</name>
</gene>
<keyword evidence="4" id="KW-1185">Reference proteome</keyword>
<dbReference type="STRING" id="86630.A0A367KB90"/>
<dbReference type="GO" id="GO:0005085">
    <property type="term" value="F:guanyl-nucleotide exchange factor activity"/>
    <property type="evidence" value="ECO:0007669"/>
    <property type="project" value="InterPro"/>
</dbReference>
<feature type="compositionally biased region" description="Polar residues" evidence="1">
    <location>
        <begin position="825"/>
        <end position="837"/>
    </location>
</feature>
<reference evidence="3 4" key="1">
    <citation type="journal article" date="2018" name="G3 (Bethesda)">
        <title>Phylogenetic and Phylogenomic Definition of Rhizopus Species.</title>
        <authorList>
            <person name="Gryganskyi A.P."/>
            <person name="Golan J."/>
            <person name="Dolatabadi S."/>
            <person name="Mondo S."/>
            <person name="Robb S."/>
            <person name="Idnurm A."/>
            <person name="Muszewska A."/>
            <person name="Steczkiewicz K."/>
            <person name="Masonjones S."/>
            <person name="Liao H.L."/>
            <person name="Gajdeczka M.T."/>
            <person name="Anike F."/>
            <person name="Vuek A."/>
            <person name="Anishchenko I.M."/>
            <person name="Voigt K."/>
            <person name="de Hoog G.S."/>
            <person name="Smith M.E."/>
            <person name="Heitman J."/>
            <person name="Vilgalys R."/>
            <person name="Stajich J.E."/>
        </authorList>
    </citation>
    <scope>NUCLEOTIDE SEQUENCE [LARGE SCALE GENOMIC DNA]</scope>
    <source>
        <strain evidence="3 4">CBS 357.93</strain>
    </source>
</reference>
<dbReference type="Gene3D" id="1.20.900.10">
    <property type="entry name" value="Dbl homology (DH) domain"/>
    <property type="match status" value="1"/>
</dbReference>
<dbReference type="SUPFAM" id="SSF48065">
    <property type="entry name" value="DBL homology domain (DH-domain)"/>
    <property type="match status" value="1"/>
</dbReference>
<dbReference type="Pfam" id="PF25351">
    <property type="entry name" value="PH_BUD3_C"/>
    <property type="match status" value="1"/>
</dbReference>
<evidence type="ECO:0000259" key="2">
    <source>
        <dbReference type="PROSITE" id="PS50010"/>
    </source>
</evidence>
<dbReference type="InterPro" id="IPR051092">
    <property type="entry name" value="FYVE_RhoGEF_PH"/>
</dbReference>
<protein>
    <recommendedName>
        <fullName evidence="2">DH domain-containing protein</fullName>
    </recommendedName>
</protein>
<dbReference type="PROSITE" id="PS50010">
    <property type="entry name" value="DH_2"/>
    <property type="match status" value="1"/>
</dbReference>
<evidence type="ECO:0000313" key="3">
    <source>
        <dbReference type="EMBL" id="RCH99513.1"/>
    </source>
</evidence>
<evidence type="ECO:0000313" key="4">
    <source>
        <dbReference type="Proteomes" id="UP000252139"/>
    </source>
</evidence>
<comment type="caution">
    <text evidence="3">The sequence shown here is derived from an EMBL/GenBank/DDBJ whole genome shotgun (WGS) entry which is preliminary data.</text>
</comment>
<feature type="compositionally biased region" description="Low complexity" evidence="1">
    <location>
        <begin position="792"/>
        <end position="806"/>
    </location>
</feature>
<feature type="domain" description="DH" evidence="2">
    <location>
        <begin position="131"/>
        <end position="301"/>
    </location>
</feature>
<organism evidence="3 4">
    <name type="scientific">Rhizopus azygosporus</name>
    <name type="common">Rhizopus microsporus var. azygosporus</name>
    <dbReference type="NCBI Taxonomy" id="86630"/>
    <lineage>
        <taxon>Eukaryota</taxon>
        <taxon>Fungi</taxon>
        <taxon>Fungi incertae sedis</taxon>
        <taxon>Mucoromycota</taxon>
        <taxon>Mucoromycotina</taxon>
        <taxon>Mucoromycetes</taxon>
        <taxon>Mucorales</taxon>
        <taxon>Mucorineae</taxon>
        <taxon>Rhizopodaceae</taxon>
        <taxon>Rhizopus</taxon>
    </lineage>
</organism>
<dbReference type="OrthoDB" id="660555at2759"/>
<feature type="region of interest" description="Disordered" evidence="1">
    <location>
        <begin position="825"/>
        <end position="844"/>
    </location>
</feature>
<dbReference type="SMART" id="SM00325">
    <property type="entry name" value="RhoGEF"/>
    <property type="match status" value="1"/>
</dbReference>
<sequence>MREQCCHGRGDGLNIHTDILKDTPFHYVCNVHKERLIPILKDHNISDQCKEIGKQILNNTKRPLSQHVDVLIPQRKRSESEKLQIEQFKQFFGKKYQELQTKQQSSRHQDNNNKPATVTEKFTTTSITSSSAANKILELIKIEESYVHSLEELVSKIMKPLRDSIHHETPILDRYLFKRIFLNIEDILHVNSKFLDSLHEYQSGKSNESFGQICDRYMDTFEPYKTYFLSKQDAWKVHQQTRKNNRAYSNFVINTKSKENYRIPDLLALPVHHMPRYVLFFNELLSMLDPQDQEAYYLRSASEKARIINDMQYGTDSPLLPLYTLIKNAPTTFVGKRQLLGHFDATELFISSGKVNRPVTILVFSDKIVVVKRKSHSIQGDDYFRNIEENINTEKPVSQPFEFKGWADIRSIELFNGLKDRPETFFLRTYLPEQDPNTPENDADNYFRKSDRLYAMVSKDAPSTCIEKKKELLELCQRQYAIAKLTEKAELYCDHNNFTIPAFANIYNDEKTYKQAEYKNNILIIYIENEKIDLNSFVTDDVWIVILVRKEGNGYKQTIRSRVNLIPIRELSRELESEFIIKDDIRSHGKSLDFINTLWNNCFFYERRLRATEAYSCIHDGLLRQRARTRSRSRSLTRVASNMSIGRLFGARSRSSSPSRSSISTTERLSQDLILDQSTTHVPNPVLKVATVNKHGTPPATPVSPNGYYTAALDGVTASRAPMAATPPRNNGLFTKEDSQFTDSFNDFSTSFEEGDALYGGQNQYQDNSFYRPSLYHGHNKSNSFDTMLFQPSSPESLSRPSSGTSHNSTFDDYAFNPADSASLLSSRKNSENSPLYNSVSSNSTSSVFSYMDEKINEYFASRDRYSLSTERLGDNSKAAGGYRRRQPLHPVFYNQPQASQGQYRDYPCVNMPQNVPDVAIENIHQLKNEVNSILDSMIQSQQQMRAQPNMGRYYNNTFESVKGLRSHIISKIDEFMNDLEHQNQQCLSFR</sequence>
<dbReference type="Proteomes" id="UP000252139">
    <property type="component" value="Unassembled WGS sequence"/>
</dbReference>
<dbReference type="InterPro" id="IPR000219">
    <property type="entry name" value="DH_dom"/>
</dbReference>
<dbReference type="AlphaFoldDB" id="A0A367KB90"/>
<dbReference type="PANTHER" id="PTHR12673">
    <property type="entry name" value="FACIOGENITAL DYSPLASIA PROTEIN"/>
    <property type="match status" value="1"/>
</dbReference>
<dbReference type="Pfam" id="PF00621">
    <property type="entry name" value="RhoGEF"/>
    <property type="match status" value="1"/>
</dbReference>
<feature type="region of interest" description="Disordered" evidence="1">
    <location>
        <begin position="786"/>
        <end position="812"/>
    </location>
</feature>
<name>A0A367KB90_RHIAZ</name>